<keyword evidence="2" id="KW-1185">Reference proteome</keyword>
<proteinExistence type="predicted"/>
<protein>
    <submittedName>
        <fullName evidence="1">Uncharacterized protein</fullName>
    </submittedName>
</protein>
<sequence>MTETEIKNDPFVQLEGKETISPEEMMILLNALNLSTSDAELQSLLQRAQKGESIEREAIVSVVTAMIASDEKHLGELTETIGDFEIQL</sequence>
<gene>
    <name evidence="1" type="ORF">A0J61_00472</name>
</gene>
<comment type="caution">
    <text evidence="1">The sequence shown here is derived from an EMBL/GenBank/DDBJ whole genome shotgun (WGS) entry which is preliminary data.</text>
</comment>
<organism evidence="1 2">
    <name type="scientific">Choanephora cucurbitarum</name>
    <dbReference type="NCBI Taxonomy" id="101091"/>
    <lineage>
        <taxon>Eukaryota</taxon>
        <taxon>Fungi</taxon>
        <taxon>Fungi incertae sedis</taxon>
        <taxon>Mucoromycota</taxon>
        <taxon>Mucoromycotina</taxon>
        <taxon>Mucoromycetes</taxon>
        <taxon>Mucorales</taxon>
        <taxon>Mucorineae</taxon>
        <taxon>Choanephoraceae</taxon>
        <taxon>Choanephoroideae</taxon>
        <taxon>Choanephora</taxon>
    </lineage>
</organism>
<reference evidence="1 2" key="1">
    <citation type="submission" date="2016-03" db="EMBL/GenBank/DDBJ databases">
        <title>Choanephora cucurbitarum.</title>
        <authorList>
            <person name="Min B."/>
            <person name="Park H."/>
            <person name="Park J.-H."/>
            <person name="Shin H.-D."/>
            <person name="Choi I.-G."/>
        </authorList>
    </citation>
    <scope>NUCLEOTIDE SEQUENCE [LARGE SCALE GENOMIC DNA]</scope>
    <source>
        <strain evidence="1 2">KUS-F28377</strain>
    </source>
</reference>
<dbReference type="AlphaFoldDB" id="A0A1C7NRF2"/>
<name>A0A1C7NRF2_9FUNG</name>
<dbReference type="OrthoDB" id="2270765at2759"/>
<dbReference type="EMBL" id="LUGH01000010">
    <property type="protein sequence ID" value="OBZ91509.1"/>
    <property type="molecule type" value="Genomic_DNA"/>
</dbReference>
<dbReference type="InParanoid" id="A0A1C7NRF2"/>
<dbReference type="Proteomes" id="UP000093000">
    <property type="component" value="Unassembled WGS sequence"/>
</dbReference>
<evidence type="ECO:0000313" key="1">
    <source>
        <dbReference type="EMBL" id="OBZ91509.1"/>
    </source>
</evidence>
<accession>A0A1C7NRF2</accession>
<evidence type="ECO:0000313" key="2">
    <source>
        <dbReference type="Proteomes" id="UP000093000"/>
    </source>
</evidence>